<evidence type="ECO:0000313" key="2">
    <source>
        <dbReference type="Proteomes" id="UP000806378"/>
    </source>
</evidence>
<dbReference type="Proteomes" id="UP000806378">
    <property type="component" value="Unassembled WGS sequence"/>
</dbReference>
<protein>
    <submittedName>
        <fullName evidence="1">Uncharacterized protein</fullName>
    </submittedName>
</protein>
<accession>A0A8T0CRJ0</accession>
<reference evidence="1" key="1">
    <citation type="submission" date="2020-05" db="EMBL/GenBank/DDBJ databases">
        <title>WGS assembly of Corymbia citriodora subspecies variegata.</title>
        <authorList>
            <person name="Barry K."/>
            <person name="Hundley H."/>
            <person name="Shu S."/>
            <person name="Jenkins J."/>
            <person name="Grimwood J."/>
            <person name="Baten A."/>
        </authorList>
    </citation>
    <scope>NUCLEOTIDE SEQUENCE</scope>
    <source>
        <strain evidence="1">CV2-018</strain>
    </source>
</reference>
<dbReference type="Gramene" id="rna-gnl|WGS:JABURB|Cocit.L0273.1">
    <property type="protein sequence ID" value="cds-KAF7849814.1"/>
    <property type="gene ID" value="gene-BT93_L0273"/>
</dbReference>
<evidence type="ECO:0000313" key="1">
    <source>
        <dbReference type="EMBL" id="KAF7849814.1"/>
    </source>
</evidence>
<proteinExistence type="predicted"/>
<organism evidence="1 2">
    <name type="scientific">Corymbia citriodora subsp. variegata</name>
    <dbReference type="NCBI Taxonomy" id="360336"/>
    <lineage>
        <taxon>Eukaryota</taxon>
        <taxon>Viridiplantae</taxon>
        <taxon>Streptophyta</taxon>
        <taxon>Embryophyta</taxon>
        <taxon>Tracheophyta</taxon>
        <taxon>Spermatophyta</taxon>
        <taxon>Magnoliopsida</taxon>
        <taxon>eudicotyledons</taxon>
        <taxon>Gunneridae</taxon>
        <taxon>Pentapetalae</taxon>
        <taxon>rosids</taxon>
        <taxon>malvids</taxon>
        <taxon>Myrtales</taxon>
        <taxon>Myrtaceae</taxon>
        <taxon>Myrtoideae</taxon>
        <taxon>Eucalypteae</taxon>
        <taxon>Corymbia</taxon>
    </lineage>
</organism>
<keyword evidence="2" id="KW-1185">Reference proteome</keyword>
<name>A0A8T0CRJ0_CORYI</name>
<gene>
    <name evidence="1" type="ORF">BT93_L0273</name>
</gene>
<comment type="caution">
    <text evidence="1">The sequence shown here is derived from an EMBL/GenBank/DDBJ whole genome shotgun (WGS) entry which is preliminary data.</text>
</comment>
<dbReference type="OrthoDB" id="828161at2759"/>
<dbReference type="EMBL" id="MU089701">
    <property type="protein sequence ID" value="KAF7849814.1"/>
    <property type="molecule type" value="Genomic_DNA"/>
</dbReference>
<sequence>MRVLDEVLKDMRSPAYLLNDALSFAKRQTHLYLQQRIEPKAKGRPHRYGNYSHQRLPGLPDTWNQLFLRALFDYFFTFIMYTYWQLQQFTSLPPPTILWRSANMRTSHLSCKYDLTIFLLLRSKMTRFCLASAFFFFAWTV</sequence>
<dbReference type="AlphaFoldDB" id="A0A8T0CRJ0"/>